<dbReference type="Gene3D" id="1.10.238.10">
    <property type="entry name" value="EF-hand"/>
    <property type="match status" value="1"/>
</dbReference>
<dbReference type="InterPro" id="IPR011992">
    <property type="entry name" value="EF-hand-dom_pair"/>
</dbReference>
<accession>A0AAV2DN07</accession>
<keyword evidence="2" id="KW-1185">Reference proteome</keyword>
<reference evidence="1 2" key="1">
    <citation type="submission" date="2024-04" db="EMBL/GenBank/DDBJ databases">
        <authorList>
            <person name="Fracassetti M."/>
        </authorList>
    </citation>
    <scope>NUCLEOTIDE SEQUENCE [LARGE SCALE GENOMIC DNA]</scope>
</reference>
<evidence type="ECO:0008006" key="3">
    <source>
        <dbReference type="Google" id="ProtNLM"/>
    </source>
</evidence>
<dbReference type="Proteomes" id="UP001497516">
    <property type="component" value="Chromosome 3"/>
</dbReference>
<dbReference type="SUPFAM" id="SSF47473">
    <property type="entry name" value="EF-hand"/>
    <property type="match status" value="1"/>
</dbReference>
<dbReference type="EMBL" id="OZ034816">
    <property type="protein sequence ID" value="CAL1375339.1"/>
    <property type="molecule type" value="Genomic_DNA"/>
</dbReference>
<evidence type="ECO:0000313" key="2">
    <source>
        <dbReference type="Proteomes" id="UP001497516"/>
    </source>
</evidence>
<evidence type="ECO:0000313" key="1">
    <source>
        <dbReference type="EMBL" id="CAL1375339.1"/>
    </source>
</evidence>
<gene>
    <name evidence="1" type="ORF">LTRI10_LOCUS17140</name>
</gene>
<name>A0AAV2DN07_9ROSI</name>
<sequence>MILDLDEGEGGDGRGRVNKVVRLDDIVGRPQALLELATLLRFIGLKPASDDQIHILLADINANDNGSIEFDELGSAIANDVDEQTLVNQDHLLDFFKLFDRDA</sequence>
<organism evidence="1 2">
    <name type="scientific">Linum trigynum</name>
    <dbReference type="NCBI Taxonomy" id="586398"/>
    <lineage>
        <taxon>Eukaryota</taxon>
        <taxon>Viridiplantae</taxon>
        <taxon>Streptophyta</taxon>
        <taxon>Embryophyta</taxon>
        <taxon>Tracheophyta</taxon>
        <taxon>Spermatophyta</taxon>
        <taxon>Magnoliopsida</taxon>
        <taxon>eudicotyledons</taxon>
        <taxon>Gunneridae</taxon>
        <taxon>Pentapetalae</taxon>
        <taxon>rosids</taxon>
        <taxon>fabids</taxon>
        <taxon>Malpighiales</taxon>
        <taxon>Linaceae</taxon>
        <taxon>Linum</taxon>
    </lineage>
</organism>
<proteinExistence type="predicted"/>
<protein>
    <recommendedName>
        <fullName evidence="3">Calmodulin</fullName>
    </recommendedName>
</protein>
<dbReference type="AlphaFoldDB" id="A0AAV2DN07"/>